<sequence length="54" mass="6365">MGEKYNARDTDFISFKVKNGKNKINDTNEKTKKRNICEEMALEYSEELSPDDFE</sequence>
<dbReference type="EMBL" id="FUZT01000004">
    <property type="protein sequence ID" value="SKC64088.1"/>
    <property type="molecule type" value="Genomic_DNA"/>
</dbReference>
<dbReference type="AlphaFoldDB" id="A0A1T5KLD6"/>
<name>A0A1T5KLD6_9FIRM</name>
<dbReference type="STRING" id="36842.SAMN02194393_01899"/>
<organism evidence="1 2">
    <name type="scientific">Maledivibacter halophilus</name>
    <dbReference type="NCBI Taxonomy" id="36842"/>
    <lineage>
        <taxon>Bacteria</taxon>
        <taxon>Bacillati</taxon>
        <taxon>Bacillota</taxon>
        <taxon>Clostridia</taxon>
        <taxon>Peptostreptococcales</taxon>
        <taxon>Caminicellaceae</taxon>
        <taxon>Maledivibacter</taxon>
    </lineage>
</organism>
<accession>A0A1T5KLD6</accession>
<keyword evidence="2" id="KW-1185">Reference proteome</keyword>
<evidence type="ECO:0000313" key="2">
    <source>
        <dbReference type="Proteomes" id="UP000190285"/>
    </source>
</evidence>
<dbReference type="Proteomes" id="UP000190285">
    <property type="component" value="Unassembled WGS sequence"/>
</dbReference>
<gene>
    <name evidence="1" type="ORF">SAMN02194393_01899</name>
</gene>
<reference evidence="1 2" key="1">
    <citation type="submission" date="2017-02" db="EMBL/GenBank/DDBJ databases">
        <authorList>
            <person name="Peterson S.W."/>
        </authorList>
    </citation>
    <scope>NUCLEOTIDE SEQUENCE [LARGE SCALE GENOMIC DNA]</scope>
    <source>
        <strain evidence="1 2">M1</strain>
    </source>
</reference>
<protein>
    <submittedName>
        <fullName evidence="1">Uncharacterized protein</fullName>
    </submittedName>
</protein>
<dbReference type="RefSeq" id="WP_170917341.1">
    <property type="nucleotide sequence ID" value="NZ_FUZT01000004.1"/>
</dbReference>
<evidence type="ECO:0000313" key="1">
    <source>
        <dbReference type="EMBL" id="SKC64088.1"/>
    </source>
</evidence>
<proteinExistence type="predicted"/>